<dbReference type="AlphaFoldDB" id="A0AAN8WWJ8"/>
<name>A0AAN8WWJ8_HALRR</name>
<evidence type="ECO:0000313" key="2">
    <source>
        <dbReference type="Proteomes" id="UP001381693"/>
    </source>
</evidence>
<feature type="non-terminal residue" evidence="1">
    <location>
        <position position="1"/>
    </location>
</feature>
<proteinExistence type="predicted"/>
<reference evidence="1 2" key="1">
    <citation type="submission" date="2023-11" db="EMBL/GenBank/DDBJ databases">
        <title>Halocaridina rubra genome assembly.</title>
        <authorList>
            <person name="Smith C."/>
        </authorList>
    </citation>
    <scope>NUCLEOTIDE SEQUENCE [LARGE SCALE GENOMIC DNA]</scope>
    <source>
        <strain evidence="1">EP-1</strain>
        <tissue evidence="1">Whole</tissue>
    </source>
</reference>
<keyword evidence="2" id="KW-1185">Reference proteome</keyword>
<sequence length="71" mass="7944">FEGEAISGASWRAEVEGAYGDLSTRLEQLHNLLLDLRLPTHGLTKINVTFHANERENSLVTHVSTQHCFVI</sequence>
<evidence type="ECO:0000313" key="1">
    <source>
        <dbReference type="EMBL" id="KAK7070063.1"/>
    </source>
</evidence>
<protein>
    <submittedName>
        <fullName evidence="1">Uncharacterized protein</fullName>
    </submittedName>
</protein>
<dbReference type="Proteomes" id="UP001381693">
    <property type="component" value="Unassembled WGS sequence"/>
</dbReference>
<dbReference type="EMBL" id="JAXCGZ010015574">
    <property type="protein sequence ID" value="KAK7070063.1"/>
    <property type="molecule type" value="Genomic_DNA"/>
</dbReference>
<organism evidence="1 2">
    <name type="scientific">Halocaridina rubra</name>
    <name type="common">Hawaiian red shrimp</name>
    <dbReference type="NCBI Taxonomy" id="373956"/>
    <lineage>
        <taxon>Eukaryota</taxon>
        <taxon>Metazoa</taxon>
        <taxon>Ecdysozoa</taxon>
        <taxon>Arthropoda</taxon>
        <taxon>Crustacea</taxon>
        <taxon>Multicrustacea</taxon>
        <taxon>Malacostraca</taxon>
        <taxon>Eumalacostraca</taxon>
        <taxon>Eucarida</taxon>
        <taxon>Decapoda</taxon>
        <taxon>Pleocyemata</taxon>
        <taxon>Caridea</taxon>
        <taxon>Atyoidea</taxon>
        <taxon>Atyidae</taxon>
        <taxon>Halocaridina</taxon>
    </lineage>
</organism>
<comment type="caution">
    <text evidence="1">The sequence shown here is derived from an EMBL/GenBank/DDBJ whole genome shotgun (WGS) entry which is preliminary data.</text>
</comment>
<gene>
    <name evidence="1" type="ORF">SK128_012860</name>
</gene>
<accession>A0AAN8WWJ8</accession>